<dbReference type="AlphaFoldDB" id="A0A228HPX4"/>
<dbReference type="RefSeq" id="WP_089454648.1">
    <property type="nucleotide sequence ID" value="NZ_CABVQC010000076.1"/>
</dbReference>
<feature type="signal peptide" evidence="3">
    <location>
        <begin position="1"/>
        <end position="19"/>
    </location>
</feature>
<evidence type="ECO:0000256" key="3">
    <source>
        <dbReference type="SAM" id="SignalP"/>
    </source>
</evidence>
<dbReference type="EMBL" id="NKFA01000041">
    <property type="protein sequence ID" value="OXI31965.1"/>
    <property type="molecule type" value="Genomic_DNA"/>
</dbReference>
<feature type="compositionally biased region" description="Polar residues" evidence="2">
    <location>
        <begin position="252"/>
        <end position="261"/>
    </location>
</feature>
<feature type="chain" id="PRO_5036313650" evidence="3">
    <location>
        <begin position="20"/>
        <end position="261"/>
    </location>
</feature>
<feature type="region of interest" description="Disordered" evidence="2">
    <location>
        <begin position="238"/>
        <end position="261"/>
    </location>
</feature>
<keyword evidence="3" id="KW-0732">Signal</keyword>
<evidence type="ECO:0000256" key="2">
    <source>
        <dbReference type="SAM" id="MobiDB-lite"/>
    </source>
</evidence>
<evidence type="ECO:0000313" key="4">
    <source>
        <dbReference type="EMBL" id="OXI31965.1"/>
    </source>
</evidence>
<organism evidence="4 6">
    <name type="scientific">Burkholderia aenigmatica</name>
    <dbReference type="NCBI Taxonomy" id="2015348"/>
    <lineage>
        <taxon>Bacteria</taxon>
        <taxon>Pseudomonadati</taxon>
        <taxon>Pseudomonadota</taxon>
        <taxon>Betaproteobacteria</taxon>
        <taxon>Burkholderiales</taxon>
        <taxon>Burkholderiaceae</taxon>
        <taxon>Burkholderia</taxon>
        <taxon>Burkholderia cepacia complex</taxon>
    </lineage>
</organism>
<protein>
    <submittedName>
        <fullName evidence="4">Conjugal transfer protein</fullName>
    </submittedName>
</protein>
<reference evidence="4" key="1">
    <citation type="submission" date="2017-06" db="EMBL/GenBank/DDBJ databases">
        <authorList>
            <person name="Kim H.J."/>
            <person name="Triplett B.A."/>
        </authorList>
    </citation>
    <scope>NUCLEOTIDE SEQUENCE [LARGE SCALE GENOMIC DNA]</scope>
    <source>
        <strain evidence="4">AU17325</strain>
    </source>
</reference>
<reference evidence="5 7" key="4">
    <citation type="submission" date="2019-09" db="EMBL/GenBank/DDBJ databases">
        <authorList>
            <person name="Depoorter E."/>
        </authorList>
    </citation>
    <scope>NUCLEOTIDE SEQUENCE [LARGE SCALE GENOMIC DNA]</scope>
    <source>
        <strain evidence="5">LMG 13014</strain>
    </source>
</reference>
<keyword evidence="1" id="KW-0175">Coiled coil</keyword>
<evidence type="ECO:0000256" key="1">
    <source>
        <dbReference type="SAM" id="Coils"/>
    </source>
</evidence>
<dbReference type="Proteomes" id="UP000214600">
    <property type="component" value="Unassembled WGS sequence"/>
</dbReference>
<dbReference type="GeneID" id="99664747"/>
<dbReference type="EMBL" id="CABVQC010000076">
    <property type="protein sequence ID" value="VWC44144.1"/>
    <property type="molecule type" value="Genomic_DNA"/>
</dbReference>
<reference evidence="4 6" key="3">
    <citation type="submission" date="2017-08" db="EMBL/GenBank/DDBJ databases">
        <title>WGS of novel Burkholderia cepaca complex species.</title>
        <authorList>
            <person name="Lipuma J."/>
            <person name="Spilker T."/>
        </authorList>
    </citation>
    <scope>NUCLEOTIDE SEQUENCE [LARGE SCALE GENOMIC DNA]</scope>
    <source>
        <strain evidence="4 6">AU17325</strain>
    </source>
</reference>
<dbReference type="OrthoDB" id="9021686at2"/>
<feature type="coiled-coil region" evidence="1">
    <location>
        <begin position="40"/>
        <end position="67"/>
    </location>
</feature>
<reference evidence="6" key="2">
    <citation type="submission" date="2017-06" db="EMBL/GenBank/DDBJ databases">
        <authorList>
            <person name="LiPuma J."/>
            <person name="Spilker T."/>
        </authorList>
    </citation>
    <scope>NUCLEOTIDE SEQUENCE [LARGE SCALE GENOMIC DNA]</scope>
    <source>
        <strain evidence="6">AU17325</strain>
    </source>
</reference>
<accession>A0A228HPX4</accession>
<evidence type="ECO:0000313" key="7">
    <source>
        <dbReference type="Proteomes" id="UP000494261"/>
    </source>
</evidence>
<evidence type="ECO:0000313" key="5">
    <source>
        <dbReference type="EMBL" id="VWC44144.1"/>
    </source>
</evidence>
<name>A0A228HPX4_9BURK</name>
<sequence>MKKIFGAVLLMFASTTTFAQYIVFDPSNYAQNLMTAAQTVQSVLKTAQQYSTQLLQYENEVKQLASIGPEALNTLKSVGNLNLTNINGYINSLNSLYGNLSGMSSQIATQFSAAQLSNMTWDQFMAKQKQDIQNGIGAAQIRAQNEVSTLNAIQQDYAMAQQWQSQIPTTSGIHESMQLMNQQMNRVVMQNAQLMQQLQSTNGSAKAVEEMNKAIAKQRNNDALQSIDQTISTDNGNMSSLVNGLRNGSPIYRTSGSGSTN</sequence>
<proteinExistence type="predicted"/>
<accession>A0A6P2SEJ5</accession>
<dbReference type="Proteomes" id="UP000494261">
    <property type="component" value="Unassembled WGS sequence"/>
</dbReference>
<evidence type="ECO:0000313" key="6">
    <source>
        <dbReference type="Proteomes" id="UP000214600"/>
    </source>
</evidence>
<gene>
    <name evidence="5" type="ORF">BLA13014_07130</name>
    <name evidence="4" type="ORF">CFB84_41330</name>
</gene>